<feature type="signal peptide" evidence="2">
    <location>
        <begin position="1"/>
        <end position="22"/>
    </location>
</feature>
<protein>
    <submittedName>
        <fullName evidence="3">Uncharacterized protein</fullName>
    </submittedName>
</protein>
<sequence>MLHRQSCSCILSLSLITGNSLTSDEEEEEEEKHGQITKNRDRLPVIPNQRMSQSGMDVQRQNYYLLSDHKEFRS</sequence>
<organism evidence="3 4">
    <name type="scientific">Punica granatum</name>
    <name type="common">Pomegranate</name>
    <dbReference type="NCBI Taxonomy" id="22663"/>
    <lineage>
        <taxon>Eukaryota</taxon>
        <taxon>Viridiplantae</taxon>
        <taxon>Streptophyta</taxon>
        <taxon>Embryophyta</taxon>
        <taxon>Tracheophyta</taxon>
        <taxon>Spermatophyta</taxon>
        <taxon>Magnoliopsida</taxon>
        <taxon>eudicotyledons</taxon>
        <taxon>Gunneridae</taxon>
        <taxon>Pentapetalae</taxon>
        <taxon>rosids</taxon>
        <taxon>malvids</taxon>
        <taxon>Myrtales</taxon>
        <taxon>Lythraceae</taxon>
        <taxon>Punica</taxon>
    </lineage>
</organism>
<dbReference type="Proteomes" id="UP000197138">
    <property type="component" value="Unassembled WGS sequence"/>
</dbReference>
<reference evidence="4" key="1">
    <citation type="journal article" date="2017" name="Plant J.">
        <title>The pomegranate (Punica granatum L.) genome and the genomics of punicalagin biosynthesis.</title>
        <authorList>
            <person name="Qin G."/>
            <person name="Xu C."/>
            <person name="Ming R."/>
            <person name="Tang H."/>
            <person name="Guyot R."/>
            <person name="Kramer E.M."/>
            <person name="Hu Y."/>
            <person name="Yi X."/>
            <person name="Qi Y."/>
            <person name="Xu X."/>
            <person name="Gao Z."/>
            <person name="Pan H."/>
            <person name="Jian J."/>
            <person name="Tian Y."/>
            <person name="Yue Z."/>
            <person name="Xu Y."/>
        </authorList>
    </citation>
    <scope>NUCLEOTIDE SEQUENCE [LARGE SCALE GENOMIC DNA]</scope>
    <source>
        <strain evidence="4">cv. Dabenzi</strain>
    </source>
</reference>
<dbReference type="EMBL" id="MTKT01003224">
    <property type="protein sequence ID" value="OWM76127.1"/>
    <property type="molecule type" value="Genomic_DNA"/>
</dbReference>
<evidence type="ECO:0000256" key="2">
    <source>
        <dbReference type="SAM" id="SignalP"/>
    </source>
</evidence>
<comment type="caution">
    <text evidence="3">The sequence shown here is derived from an EMBL/GenBank/DDBJ whole genome shotgun (WGS) entry which is preliminary data.</text>
</comment>
<gene>
    <name evidence="3" type="ORF">CDL15_Pgr009773</name>
</gene>
<accession>A0A218WTD5</accession>
<keyword evidence="2" id="KW-0732">Signal</keyword>
<evidence type="ECO:0000313" key="4">
    <source>
        <dbReference type="Proteomes" id="UP000197138"/>
    </source>
</evidence>
<proteinExistence type="predicted"/>
<feature type="chain" id="PRO_5012194492" evidence="2">
    <location>
        <begin position="23"/>
        <end position="74"/>
    </location>
</feature>
<name>A0A218WTD5_PUNGR</name>
<evidence type="ECO:0000256" key="1">
    <source>
        <dbReference type="SAM" id="MobiDB-lite"/>
    </source>
</evidence>
<feature type="compositionally biased region" description="Basic and acidic residues" evidence="1">
    <location>
        <begin position="31"/>
        <end position="42"/>
    </location>
</feature>
<dbReference type="AlphaFoldDB" id="A0A218WTD5"/>
<evidence type="ECO:0000313" key="3">
    <source>
        <dbReference type="EMBL" id="OWM76127.1"/>
    </source>
</evidence>
<feature type="region of interest" description="Disordered" evidence="1">
    <location>
        <begin position="20"/>
        <end position="42"/>
    </location>
</feature>